<dbReference type="AlphaFoldDB" id="A0A485KK05"/>
<organism evidence="2 3">
    <name type="scientific">Aphanomyces stellatus</name>
    <dbReference type="NCBI Taxonomy" id="120398"/>
    <lineage>
        <taxon>Eukaryota</taxon>
        <taxon>Sar</taxon>
        <taxon>Stramenopiles</taxon>
        <taxon>Oomycota</taxon>
        <taxon>Saprolegniomycetes</taxon>
        <taxon>Saprolegniales</taxon>
        <taxon>Verrucalvaceae</taxon>
        <taxon>Aphanomyces</taxon>
    </lineage>
</organism>
<protein>
    <submittedName>
        <fullName evidence="2">Aste57867_8287 protein</fullName>
    </submittedName>
</protein>
<keyword evidence="3" id="KW-1185">Reference proteome</keyword>
<dbReference type="Proteomes" id="UP000332933">
    <property type="component" value="Unassembled WGS sequence"/>
</dbReference>
<accession>A0A485KK05</accession>
<dbReference type="EMBL" id="VJMH01005097">
    <property type="protein sequence ID" value="KAF0701213.1"/>
    <property type="molecule type" value="Genomic_DNA"/>
</dbReference>
<evidence type="ECO:0000313" key="2">
    <source>
        <dbReference type="EMBL" id="VFT85174.1"/>
    </source>
</evidence>
<name>A0A485KK05_9STRA</name>
<gene>
    <name evidence="2" type="primary">Aste57867_8287</name>
    <name evidence="1" type="ORF">As57867_008256</name>
    <name evidence="2" type="ORF">ASTE57867_8287</name>
</gene>
<reference evidence="2 3" key="1">
    <citation type="submission" date="2019-03" db="EMBL/GenBank/DDBJ databases">
        <authorList>
            <person name="Gaulin E."/>
            <person name="Dumas B."/>
        </authorList>
    </citation>
    <scope>NUCLEOTIDE SEQUENCE [LARGE SCALE GENOMIC DNA]</scope>
    <source>
        <strain evidence="2">CBS 568.67</strain>
    </source>
</reference>
<proteinExistence type="predicted"/>
<evidence type="ECO:0000313" key="3">
    <source>
        <dbReference type="Proteomes" id="UP000332933"/>
    </source>
</evidence>
<dbReference type="EMBL" id="CAADRA010005118">
    <property type="protein sequence ID" value="VFT85174.1"/>
    <property type="molecule type" value="Genomic_DNA"/>
</dbReference>
<reference evidence="1" key="2">
    <citation type="submission" date="2019-06" db="EMBL/GenBank/DDBJ databases">
        <title>Genomics analysis of Aphanomyces spp. identifies a new class of oomycete effector associated with host adaptation.</title>
        <authorList>
            <person name="Gaulin E."/>
        </authorList>
    </citation>
    <scope>NUCLEOTIDE SEQUENCE</scope>
    <source>
        <strain evidence="1">CBS 578.67</strain>
    </source>
</reference>
<sequence>MDTSDTANPTKNGIEVPLRGDGVEFLENSADAFYSTQVRFWWQNNMHFLHFVRLLRLIGIIMGLTEESMPATAHHSVNHREGNVPSHEHLNASGLYLVAHNQGTI</sequence>
<evidence type="ECO:0000313" key="1">
    <source>
        <dbReference type="EMBL" id="KAF0701213.1"/>
    </source>
</evidence>